<accession>A0ABU6TPN7</accession>
<dbReference type="InterPro" id="IPR011992">
    <property type="entry name" value="EF-hand-dom_pair"/>
</dbReference>
<proteinExistence type="predicted"/>
<dbReference type="Pfam" id="PF13833">
    <property type="entry name" value="EF-hand_8"/>
    <property type="match status" value="1"/>
</dbReference>
<dbReference type="PROSITE" id="PS00018">
    <property type="entry name" value="EF_HAND_1"/>
    <property type="match status" value="1"/>
</dbReference>
<dbReference type="Proteomes" id="UP001341840">
    <property type="component" value="Unassembled WGS sequence"/>
</dbReference>
<evidence type="ECO:0000259" key="2">
    <source>
        <dbReference type="PROSITE" id="PS50222"/>
    </source>
</evidence>
<sequence>MALFETRLKVFRCVTDLSSPLLLLHRRLHSSVPGCIIVEELVTMIRSLDQNPSEEELQDMITEVDADGNGAIEFDEFLFV</sequence>
<protein>
    <recommendedName>
        <fullName evidence="2">EF-hand domain-containing protein</fullName>
    </recommendedName>
</protein>
<evidence type="ECO:0000256" key="1">
    <source>
        <dbReference type="ARBA" id="ARBA00022837"/>
    </source>
</evidence>
<feature type="domain" description="EF-hand" evidence="2">
    <location>
        <begin position="52"/>
        <end position="80"/>
    </location>
</feature>
<keyword evidence="4" id="KW-1185">Reference proteome</keyword>
<dbReference type="EMBL" id="JASCZI010091487">
    <property type="protein sequence ID" value="MED6150479.1"/>
    <property type="molecule type" value="Genomic_DNA"/>
</dbReference>
<dbReference type="InterPro" id="IPR018247">
    <property type="entry name" value="EF_Hand_1_Ca_BS"/>
</dbReference>
<organism evidence="3 4">
    <name type="scientific">Stylosanthes scabra</name>
    <dbReference type="NCBI Taxonomy" id="79078"/>
    <lineage>
        <taxon>Eukaryota</taxon>
        <taxon>Viridiplantae</taxon>
        <taxon>Streptophyta</taxon>
        <taxon>Embryophyta</taxon>
        <taxon>Tracheophyta</taxon>
        <taxon>Spermatophyta</taxon>
        <taxon>Magnoliopsida</taxon>
        <taxon>eudicotyledons</taxon>
        <taxon>Gunneridae</taxon>
        <taxon>Pentapetalae</taxon>
        <taxon>rosids</taxon>
        <taxon>fabids</taxon>
        <taxon>Fabales</taxon>
        <taxon>Fabaceae</taxon>
        <taxon>Papilionoideae</taxon>
        <taxon>50 kb inversion clade</taxon>
        <taxon>dalbergioids sensu lato</taxon>
        <taxon>Dalbergieae</taxon>
        <taxon>Pterocarpus clade</taxon>
        <taxon>Stylosanthes</taxon>
    </lineage>
</organism>
<evidence type="ECO:0000313" key="4">
    <source>
        <dbReference type="Proteomes" id="UP001341840"/>
    </source>
</evidence>
<dbReference type="InterPro" id="IPR002048">
    <property type="entry name" value="EF_hand_dom"/>
</dbReference>
<reference evidence="3 4" key="1">
    <citation type="journal article" date="2023" name="Plants (Basel)">
        <title>Bridging the Gap: Combining Genomics and Transcriptomics Approaches to Understand Stylosanthes scabra, an Orphan Legume from the Brazilian Caatinga.</title>
        <authorList>
            <person name="Ferreira-Neto J.R.C."/>
            <person name="da Silva M.D."/>
            <person name="Binneck E."/>
            <person name="de Melo N.F."/>
            <person name="da Silva R.H."/>
            <person name="de Melo A.L.T.M."/>
            <person name="Pandolfi V."/>
            <person name="Bustamante F.O."/>
            <person name="Brasileiro-Vidal A.C."/>
            <person name="Benko-Iseppon A.M."/>
        </authorList>
    </citation>
    <scope>NUCLEOTIDE SEQUENCE [LARGE SCALE GENOMIC DNA]</scope>
    <source>
        <tissue evidence="3">Leaves</tissue>
    </source>
</reference>
<dbReference type="Gene3D" id="1.10.238.10">
    <property type="entry name" value="EF-hand"/>
    <property type="match status" value="1"/>
</dbReference>
<dbReference type="SUPFAM" id="SSF47473">
    <property type="entry name" value="EF-hand"/>
    <property type="match status" value="1"/>
</dbReference>
<gene>
    <name evidence="3" type="ORF">PIB30_072699</name>
</gene>
<comment type="caution">
    <text evidence="3">The sequence shown here is derived from an EMBL/GenBank/DDBJ whole genome shotgun (WGS) entry which is preliminary data.</text>
</comment>
<evidence type="ECO:0000313" key="3">
    <source>
        <dbReference type="EMBL" id="MED6150479.1"/>
    </source>
</evidence>
<dbReference type="CDD" id="cd00051">
    <property type="entry name" value="EFh"/>
    <property type="match status" value="1"/>
</dbReference>
<dbReference type="PROSITE" id="PS50222">
    <property type="entry name" value="EF_HAND_2"/>
    <property type="match status" value="1"/>
</dbReference>
<keyword evidence="1" id="KW-0106">Calcium</keyword>
<name>A0ABU6TPN7_9FABA</name>